<dbReference type="AlphaFoldDB" id="A0A9P4MXR2"/>
<accession>A0A9P4MXR2</accession>
<organism evidence="1 2">
    <name type="scientific">Delitschia confertaspora ATCC 74209</name>
    <dbReference type="NCBI Taxonomy" id="1513339"/>
    <lineage>
        <taxon>Eukaryota</taxon>
        <taxon>Fungi</taxon>
        <taxon>Dikarya</taxon>
        <taxon>Ascomycota</taxon>
        <taxon>Pezizomycotina</taxon>
        <taxon>Dothideomycetes</taxon>
        <taxon>Pleosporomycetidae</taxon>
        <taxon>Pleosporales</taxon>
        <taxon>Delitschiaceae</taxon>
        <taxon>Delitschia</taxon>
    </lineage>
</organism>
<dbReference type="EMBL" id="ML993901">
    <property type="protein sequence ID" value="KAF2203498.1"/>
    <property type="molecule type" value="Genomic_DNA"/>
</dbReference>
<evidence type="ECO:0000313" key="1">
    <source>
        <dbReference type="EMBL" id="KAF2203498.1"/>
    </source>
</evidence>
<proteinExistence type="predicted"/>
<protein>
    <submittedName>
        <fullName evidence="1">Uncharacterized protein</fullName>
    </submittedName>
</protein>
<gene>
    <name evidence="1" type="ORF">GQ43DRAFT_260031</name>
</gene>
<reference evidence="1" key="1">
    <citation type="journal article" date="2020" name="Stud. Mycol.">
        <title>101 Dothideomycetes genomes: a test case for predicting lifestyles and emergence of pathogens.</title>
        <authorList>
            <person name="Haridas S."/>
            <person name="Albert R."/>
            <person name="Binder M."/>
            <person name="Bloem J."/>
            <person name="Labutti K."/>
            <person name="Salamov A."/>
            <person name="Andreopoulos B."/>
            <person name="Baker S."/>
            <person name="Barry K."/>
            <person name="Bills G."/>
            <person name="Bluhm B."/>
            <person name="Cannon C."/>
            <person name="Castanera R."/>
            <person name="Culley D."/>
            <person name="Daum C."/>
            <person name="Ezra D."/>
            <person name="Gonzalez J."/>
            <person name="Henrissat B."/>
            <person name="Kuo A."/>
            <person name="Liang C."/>
            <person name="Lipzen A."/>
            <person name="Lutzoni F."/>
            <person name="Magnuson J."/>
            <person name="Mondo S."/>
            <person name="Nolan M."/>
            <person name="Ohm R."/>
            <person name="Pangilinan J."/>
            <person name="Park H.-J."/>
            <person name="Ramirez L."/>
            <person name="Alfaro M."/>
            <person name="Sun H."/>
            <person name="Tritt A."/>
            <person name="Yoshinaga Y."/>
            <person name="Zwiers L.-H."/>
            <person name="Turgeon B."/>
            <person name="Goodwin S."/>
            <person name="Spatafora J."/>
            <person name="Crous P."/>
            <person name="Grigoriev I."/>
        </authorList>
    </citation>
    <scope>NUCLEOTIDE SEQUENCE</scope>
    <source>
        <strain evidence="1">ATCC 74209</strain>
    </source>
</reference>
<keyword evidence="2" id="KW-1185">Reference proteome</keyword>
<sequence length="104" mass="12009">MIGQSKHLAGVIFWPGSAGFFLCVCKYKFGMQNSDPGYQTEHHGKTVPWRNELVVGLTRGLMACQILWIGFINFYTYLNQTHDDPYFSGWLNRFAWSTKRRLVG</sequence>
<comment type="caution">
    <text evidence="1">The sequence shown here is derived from an EMBL/GenBank/DDBJ whole genome shotgun (WGS) entry which is preliminary data.</text>
</comment>
<evidence type="ECO:0000313" key="2">
    <source>
        <dbReference type="Proteomes" id="UP000799536"/>
    </source>
</evidence>
<name>A0A9P4MXR2_9PLEO</name>
<dbReference type="Proteomes" id="UP000799536">
    <property type="component" value="Unassembled WGS sequence"/>
</dbReference>